<dbReference type="Proteomes" id="UP001595817">
    <property type="component" value="Unassembled WGS sequence"/>
</dbReference>
<name>A0ABV8X2X7_9LACT</name>
<protein>
    <submittedName>
        <fullName evidence="1">Uncharacterized protein</fullName>
    </submittedName>
</protein>
<gene>
    <name evidence="1" type="ORF">ACFOZY_04285</name>
</gene>
<evidence type="ECO:0000313" key="1">
    <source>
        <dbReference type="EMBL" id="MFC4409653.1"/>
    </source>
</evidence>
<sequence>MNEYFNNLKDYKNKYTNLHSDPRHYLRDHIENEFYPKESVTKNFNLESIIIEIWGSIEVHEAHCFKVESYSLVNSVFKSVVEAAISGNKLYDTVFAKKKIVTNIFYNSRRR</sequence>
<dbReference type="RefSeq" id="WP_378152638.1">
    <property type="nucleotide sequence ID" value="NZ_JBHSEC010000004.1"/>
</dbReference>
<evidence type="ECO:0000313" key="2">
    <source>
        <dbReference type="Proteomes" id="UP001595817"/>
    </source>
</evidence>
<proteinExistence type="predicted"/>
<accession>A0ABV8X2X7</accession>
<organism evidence="1 2">
    <name type="scientific">Chungangia koreensis</name>
    <dbReference type="NCBI Taxonomy" id="752657"/>
    <lineage>
        <taxon>Bacteria</taxon>
        <taxon>Bacillati</taxon>
        <taxon>Bacillota</taxon>
        <taxon>Bacilli</taxon>
        <taxon>Lactobacillales</taxon>
        <taxon>Chungangia</taxon>
    </lineage>
</organism>
<comment type="caution">
    <text evidence="1">The sequence shown here is derived from an EMBL/GenBank/DDBJ whole genome shotgun (WGS) entry which is preliminary data.</text>
</comment>
<keyword evidence="2" id="KW-1185">Reference proteome</keyword>
<dbReference type="EMBL" id="JBHSEC010000004">
    <property type="protein sequence ID" value="MFC4409653.1"/>
    <property type="molecule type" value="Genomic_DNA"/>
</dbReference>
<reference evidence="2" key="1">
    <citation type="journal article" date="2019" name="Int. J. Syst. Evol. Microbiol.">
        <title>The Global Catalogue of Microorganisms (GCM) 10K type strain sequencing project: providing services to taxonomists for standard genome sequencing and annotation.</title>
        <authorList>
            <consortium name="The Broad Institute Genomics Platform"/>
            <consortium name="The Broad Institute Genome Sequencing Center for Infectious Disease"/>
            <person name="Wu L."/>
            <person name="Ma J."/>
        </authorList>
    </citation>
    <scope>NUCLEOTIDE SEQUENCE [LARGE SCALE GENOMIC DNA]</scope>
    <source>
        <strain evidence="2">CCUG 59778</strain>
    </source>
</reference>